<gene>
    <name evidence="2" type="ORF">OSB04_031597</name>
</gene>
<evidence type="ECO:0000313" key="3">
    <source>
        <dbReference type="Proteomes" id="UP001172457"/>
    </source>
</evidence>
<accession>A0AA38W656</accession>
<feature type="transmembrane region" description="Helical" evidence="1">
    <location>
        <begin position="52"/>
        <end position="76"/>
    </location>
</feature>
<dbReference type="Proteomes" id="UP001172457">
    <property type="component" value="Chromosome 8"/>
</dbReference>
<keyword evidence="1" id="KW-0472">Membrane</keyword>
<evidence type="ECO:0000256" key="1">
    <source>
        <dbReference type="SAM" id="Phobius"/>
    </source>
</evidence>
<keyword evidence="3" id="KW-1185">Reference proteome</keyword>
<proteinExistence type="predicted"/>
<protein>
    <submittedName>
        <fullName evidence="2">Uncharacterized protein</fullName>
    </submittedName>
</protein>
<name>A0AA38W656_9ASTR</name>
<organism evidence="2 3">
    <name type="scientific">Centaurea solstitialis</name>
    <name type="common">yellow star-thistle</name>
    <dbReference type="NCBI Taxonomy" id="347529"/>
    <lineage>
        <taxon>Eukaryota</taxon>
        <taxon>Viridiplantae</taxon>
        <taxon>Streptophyta</taxon>
        <taxon>Embryophyta</taxon>
        <taxon>Tracheophyta</taxon>
        <taxon>Spermatophyta</taxon>
        <taxon>Magnoliopsida</taxon>
        <taxon>eudicotyledons</taxon>
        <taxon>Gunneridae</taxon>
        <taxon>Pentapetalae</taxon>
        <taxon>asterids</taxon>
        <taxon>campanulids</taxon>
        <taxon>Asterales</taxon>
        <taxon>Asteraceae</taxon>
        <taxon>Carduoideae</taxon>
        <taxon>Cardueae</taxon>
        <taxon>Centaureinae</taxon>
        <taxon>Centaurea</taxon>
    </lineage>
</organism>
<comment type="caution">
    <text evidence="2">The sequence shown here is derived from an EMBL/GenBank/DDBJ whole genome shotgun (WGS) entry which is preliminary data.</text>
</comment>
<evidence type="ECO:0000313" key="2">
    <source>
        <dbReference type="EMBL" id="KAJ9538864.1"/>
    </source>
</evidence>
<dbReference type="AlphaFoldDB" id="A0AA38W656"/>
<keyword evidence="1" id="KW-0812">Transmembrane</keyword>
<keyword evidence="1" id="KW-1133">Transmembrane helix</keyword>
<dbReference type="EMBL" id="JARYMX010000008">
    <property type="protein sequence ID" value="KAJ9538864.1"/>
    <property type="molecule type" value="Genomic_DNA"/>
</dbReference>
<sequence>MSNGSEKTKVGANLIGASNDEDGVVDAIYMVKYNENSNFIENLLTDCPQKKMLSVAIVALLLSSSSCFFFLFAVLGTKMLIISPLRYSQHNLPHMTSNNTTPKEYTSDSFDRKPVSKYKGSQTYQQHWRQDMYVVDWLDQLLRAQNQKLWHSIPHRECEKVWKPVSRDACIENNI</sequence>
<reference evidence="2" key="1">
    <citation type="submission" date="2023-03" db="EMBL/GenBank/DDBJ databases">
        <title>Chromosome-scale reference genome and RAD-based genetic map of yellow starthistle (Centaurea solstitialis) reveal putative structural variation and QTLs associated with invader traits.</title>
        <authorList>
            <person name="Reatini B."/>
            <person name="Cang F.A."/>
            <person name="Jiang Q."/>
            <person name="Mckibben M.T.W."/>
            <person name="Barker M.S."/>
            <person name="Rieseberg L.H."/>
            <person name="Dlugosch K.M."/>
        </authorList>
    </citation>
    <scope>NUCLEOTIDE SEQUENCE</scope>
    <source>
        <strain evidence="2">CAN-66</strain>
        <tissue evidence="2">Leaf</tissue>
    </source>
</reference>